<organism evidence="2 3">
    <name type="scientific">Stachybotrys chartarum (strain CBS 109288 / IBT 7711)</name>
    <name type="common">Toxic black mold</name>
    <name type="synonym">Stilbospora chartarum</name>
    <dbReference type="NCBI Taxonomy" id="1280523"/>
    <lineage>
        <taxon>Eukaryota</taxon>
        <taxon>Fungi</taxon>
        <taxon>Dikarya</taxon>
        <taxon>Ascomycota</taxon>
        <taxon>Pezizomycotina</taxon>
        <taxon>Sordariomycetes</taxon>
        <taxon>Hypocreomycetidae</taxon>
        <taxon>Hypocreales</taxon>
        <taxon>Stachybotryaceae</taxon>
        <taxon>Stachybotrys</taxon>
    </lineage>
</organism>
<dbReference type="AlphaFoldDB" id="A0A084AWL7"/>
<dbReference type="HOGENOM" id="CLU_001453_0_0_1"/>
<evidence type="ECO:0000313" key="3">
    <source>
        <dbReference type="Proteomes" id="UP000028045"/>
    </source>
</evidence>
<dbReference type="Pfam" id="PF08631">
    <property type="entry name" value="SPO22"/>
    <property type="match status" value="1"/>
</dbReference>
<dbReference type="InterPro" id="IPR039057">
    <property type="entry name" value="Spo22/ZIP4"/>
</dbReference>
<keyword evidence="3" id="KW-1185">Reference proteome</keyword>
<dbReference type="Proteomes" id="UP000028045">
    <property type="component" value="Unassembled WGS sequence"/>
</dbReference>
<sequence>MSPLKRAAGSREEELLSVIEFAADVHSTLQSPRGTKDDDLLLADVSHHAKSCAALSQRGTPRVASKTAKSLERNGRDLWNLCVRFRREHADQVLPESRARLLTRVRLFAYQLIALAREGGRSKQSDEAGVMYMANLAINVGRLCLEDMDIESAKWALEKAAEHLEHLKELSDKSGSTSARICDLEGDFLVVRIVLAWKQDRLDVAEHMFNKTTDLQRRLSVASTENMADSLLHIGQSLSSKNDDVAAIKWLKRACGLLNAQDLDKLSISGLDLRLAISHTLIKSFLNIGSTECVQEANDVVALVESGIGDKPVVLHWRLEILQRSPRELFDIDAYTSIIRRMIRTFDFSHGSLHFILYHVKELADKTPILTTGLLDELLLQRVLPSQNPDWISKTIVRRIWVATMDTYAGDSIPKLRSTLDRVCDSIGGPVGPDAAGACHSLLWQKMNAAFVVKDYKSSVDWAQVALHPSFSSCGDSNRAKFGRKLILCALGTNSSDAARAAFENMPASARDDTLTRYLMFKVALQSWDHELGCECVGFLSKSAVVERSQDILYACVREAQQAGDKLCTLAALKAVVSTWDSGQPPTTNLPSLFRCAIRLIHLIEDNQEDDAGRVIRERDFVEDTCVLFEKEIAAYHAKQKPRDNGGQIIFTIPELHWFRKNAYNIGVSNCHEWEMHPLMRIFSICLDFIHCYPRDLALADVTELNVMAMRCHFVLAAALVSQARTEDVVAEQLQRYLELRQHAEAYDLLMHSDGVPPEEEIKVDLVAKLSTLLVLDFEAAVCLKDWGSLGEIVRKARACKDEAAYKAMGDCLLRCVPPGKVLFATLQLIVNEIFALEQFDSDKLAKYVRCIFQAILPLDDALAMQLLDQALQIAREGKQVARPFPSTELDWLVATSFNHAIDFYARGDEDPCHRWALKAMDLAEYMDDQGSLRDMLQERFAKLKFTDSR</sequence>
<keyword evidence="1" id="KW-0469">Meiosis</keyword>
<reference evidence="2 3" key="1">
    <citation type="journal article" date="2014" name="BMC Genomics">
        <title>Comparative genome sequencing reveals chemotype-specific gene clusters in the toxigenic black mold Stachybotrys.</title>
        <authorList>
            <person name="Semeiks J."/>
            <person name="Borek D."/>
            <person name="Otwinowski Z."/>
            <person name="Grishin N.V."/>
        </authorList>
    </citation>
    <scope>NUCLEOTIDE SEQUENCE [LARGE SCALE GENOMIC DNA]</scope>
    <source>
        <strain evidence="3">CBS 109288 / IBT 7711</strain>
    </source>
</reference>
<dbReference type="PANTHER" id="PTHR40375">
    <property type="entry name" value="SPORULATION-SPECIFIC PROTEIN 22"/>
    <property type="match status" value="1"/>
</dbReference>
<dbReference type="GO" id="GO:0090173">
    <property type="term" value="P:regulation of synaptonemal complex assembly"/>
    <property type="evidence" value="ECO:0007669"/>
    <property type="project" value="InterPro"/>
</dbReference>
<dbReference type="InterPro" id="IPR013940">
    <property type="entry name" value="Spo22/ZIP4/TEX11"/>
</dbReference>
<proteinExistence type="predicted"/>
<dbReference type="EMBL" id="KL648516">
    <property type="protein sequence ID" value="KEY69696.1"/>
    <property type="molecule type" value="Genomic_DNA"/>
</dbReference>
<dbReference type="GO" id="GO:0051321">
    <property type="term" value="P:meiotic cell cycle"/>
    <property type="evidence" value="ECO:0007669"/>
    <property type="project" value="UniProtKB-KW"/>
</dbReference>
<dbReference type="PANTHER" id="PTHR40375:SF2">
    <property type="entry name" value="SPORULATION-SPECIFIC PROTEIN 22"/>
    <property type="match status" value="1"/>
</dbReference>
<accession>A0A084AWL7</accession>
<dbReference type="OrthoDB" id="65716at2759"/>
<evidence type="ECO:0000256" key="1">
    <source>
        <dbReference type="ARBA" id="ARBA00023254"/>
    </source>
</evidence>
<name>A0A084AWL7_STACB</name>
<gene>
    <name evidence="2" type="ORF">S7711_03182</name>
</gene>
<protein>
    <submittedName>
        <fullName evidence="2">Uncharacterized protein</fullName>
    </submittedName>
</protein>
<evidence type="ECO:0000313" key="2">
    <source>
        <dbReference type="EMBL" id="KEY69696.1"/>
    </source>
</evidence>